<gene>
    <name evidence="7" type="ORF">DKW60_09120</name>
</gene>
<accession>A0A317CHF4</accession>
<reference evidence="7 8" key="1">
    <citation type="submission" date="2018-05" db="EMBL/GenBank/DDBJ databases">
        <title>Leucothrix arctica sp. nov., isolated from Arctic seawater.</title>
        <authorList>
            <person name="Choi A."/>
            <person name="Baek K."/>
        </authorList>
    </citation>
    <scope>NUCLEOTIDE SEQUENCE [LARGE SCALE GENOMIC DNA]</scope>
    <source>
        <strain evidence="7 8">JCM 18388</strain>
    </source>
</reference>
<sequence length="180" mass="19544">MKNAILVTLLASTLGLGAAAVHADDNATQNGKGYAKHENGKHGGKHSKRGGKRGGMMMGRMAKELGLTEDQQAQLKTMREAQQSQHGGIREQMQALRTEMKALDSTSADYDSQVAALADKKANLDRAQFILRSAARQQFESVLTEEQRTKLAEMQENRQGKGGKRGGKRGHKHGGQYNAS</sequence>
<protein>
    <recommendedName>
        <fullName evidence="9">Zinc resistance-associated protein</fullName>
    </recommendedName>
</protein>
<dbReference type="RefSeq" id="WP_109837349.1">
    <property type="nucleotide sequence ID" value="NZ_QGKM01000020.1"/>
</dbReference>
<dbReference type="GO" id="GO:0030288">
    <property type="term" value="C:outer membrane-bounded periplasmic space"/>
    <property type="evidence" value="ECO:0007669"/>
    <property type="project" value="TreeGrafter"/>
</dbReference>
<dbReference type="PANTHER" id="PTHR38102">
    <property type="entry name" value="PERIPLASMIC CHAPERONE SPY"/>
    <property type="match status" value="1"/>
</dbReference>
<feature type="chain" id="PRO_5016255274" description="Zinc resistance-associated protein" evidence="6">
    <location>
        <begin position="24"/>
        <end position="180"/>
    </location>
</feature>
<dbReference type="AlphaFoldDB" id="A0A317CHF4"/>
<evidence type="ECO:0000256" key="2">
    <source>
        <dbReference type="ARBA" id="ARBA00008441"/>
    </source>
</evidence>
<feature type="compositionally biased region" description="Basic and acidic residues" evidence="5">
    <location>
        <begin position="145"/>
        <end position="159"/>
    </location>
</feature>
<comment type="subcellular location">
    <subcellularLocation>
        <location evidence="1">Periplasm</location>
    </subcellularLocation>
</comment>
<keyword evidence="3 6" id="KW-0732">Signal</keyword>
<dbReference type="Pfam" id="PF07813">
    <property type="entry name" value="LTXXQ"/>
    <property type="match status" value="1"/>
</dbReference>
<feature type="compositionally biased region" description="Basic residues" evidence="5">
    <location>
        <begin position="161"/>
        <end position="174"/>
    </location>
</feature>
<comment type="similarity">
    <text evidence="2">Belongs to the CpxP/Spy family.</text>
</comment>
<dbReference type="OrthoDB" id="5627653at2"/>
<dbReference type="PIRSF" id="PIRSF034445">
    <property type="entry name" value="CpxP_Spy"/>
    <property type="match status" value="1"/>
</dbReference>
<feature type="region of interest" description="Disordered" evidence="5">
    <location>
        <begin position="139"/>
        <end position="180"/>
    </location>
</feature>
<evidence type="ECO:0000313" key="7">
    <source>
        <dbReference type="EMBL" id="PWQ97975.1"/>
    </source>
</evidence>
<feature type="region of interest" description="Disordered" evidence="5">
    <location>
        <begin position="29"/>
        <end position="54"/>
    </location>
</feature>
<feature type="compositionally biased region" description="Basic residues" evidence="5">
    <location>
        <begin position="42"/>
        <end position="52"/>
    </location>
</feature>
<organism evidence="7 8">
    <name type="scientific">Leucothrix pacifica</name>
    <dbReference type="NCBI Taxonomy" id="1247513"/>
    <lineage>
        <taxon>Bacteria</taxon>
        <taxon>Pseudomonadati</taxon>
        <taxon>Pseudomonadota</taxon>
        <taxon>Gammaproteobacteria</taxon>
        <taxon>Thiotrichales</taxon>
        <taxon>Thiotrichaceae</taxon>
        <taxon>Leucothrix</taxon>
    </lineage>
</organism>
<name>A0A317CHF4_9GAMM</name>
<dbReference type="Gene3D" id="1.20.120.1490">
    <property type="match status" value="1"/>
</dbReference>
<dbReference type="InterPro" id="IPR012899">
    <property type="entry name" value="LTXXQ"/>
</dbReference>
<dbReference type="CDD" id="cd09916">
    <property type="entry name" value="CpxP_like"/>
    <property type="match status" value="1"/>
</dbReference>
<evidence type="ECO:0008006" key="9">
    <source>
        <dbReference type="Google" id="ProtNLM"/>
    </source>
</evidence>
<evidence type="ECO:0000256" key="6">
    <source>
        <dbReference type="SAM" id="SignalP"/>
    </source>
</evidence>
<evidence type="ECO:0000256" key="5">
    <source>
        <dbReference type="SAM" id="MobiDB-lite"/>
    </source>
</evidence>
<keyword evidence="4" id="KW-0574">Periplasm</keyword>
<comment type="caution">
    <text evidence="7">The sequence shown here is derived from an EMBL/GenBank/DDBJ whole genome shotgun (WGS) entry which is preliminary data.</text>
</comment>
<dbReference type="Proteomes" id="UP000245539">
    <property type="component" value="Unassembled WGS sequence"/>
</dbReference>
<evidence type="ECO:0000313" key="8">
    <source>
        <dbReference type="Proteomes" id="UP000245539"/>
    </source>
</evidence>
<evidence type="ECO:0000256" key="1">
    <source>
        <dbReference type="ARBA" id="ARBA00004418"/>
    </source>
</evidence>
<feature type="signal peptide" evidence="6">
    <location>
        <begin position="1"/>
        <end position="23"/>
    </location>
</feature>
<dbReference type="InterPro" id="IPR052211">
    <property type="entry name" value="Cpx_auxiliary_protein"/>
</dbReference>
<dbReference type="GO" id="GO:0051082">
    <property type="term" value="F:unfolded protein binding"/>
    <property type="evidence" value="ECO:0007669"/>
    <property type="project" value="TreeGrafter"/>
</dbReference>
<proteinExistence type="inferred from homology"/>
<evidence type="ECO:0000256" key="4">
    <source>
        <dbReference type="ARBA" id="ARBA00022764"/>
    </source>
</evidence>
<keyword evidence="8" id="KW-1185">Reference proteome</keyword>
<dbReference type="EMBL" id="QGKM01000020">
    <property type="protein sequence ID" value="PWQ97975.1"/>
    <property type="molecule type" value="Genomic_DNA"/>
</dbReference>
<dbReference type="PANTHER" id="PTHR38102:SF1">
    <property type="entry name" value="PERIPLASMIC CHAPERONE SPY"/>
    <property type="match status" value="1"/>
</dbReference>
<evidence type="ECO:0000256" key="3">
    <source>
        <dbReference type="ARBA" id="ARBA00022729"/>
    </source>
</evidence>